<feature type="domain" description="DinB-like" evidence="5">
    <location>
        <begin position="47"/>
        <end position="177"/>
    </location>
</feature>
<evidence type="ECO:0000313" key="6">
    <source>
        <dbReference type="EMBL" id="AUM12633.1"/>
    </source>
</evidence>
<evidence type="ECO:0000259" key="5">
    <source>
        <dbReference type="Pfam" id="PF12867"/>
    </source>
</evidence>
<dbReference type="NCBIfam" id="TIGR03440">
    <property type="entry name" value="egtB_TIGR03440"/>
    <property type="match status" value="1"/>
</dbReference>
<dbReference type="KEGG" id="kak:Kalk_09495"/>
<accession>A0A2K9LK49</accession>
<dbReference type="InterPro" id="IPR005532">
    <property type="entry name" value="SUMF_dom"/>
</dbReference>
<dbReference type="GO" id="GO:0052699">
    <property type="term" value="P:ergothioneine biosynthetic process"/>
    <property type="evidence" value="ECO:0007669"/>
    <property type="project" value="InterPro"/>
</dbReference>
<dbReference type="InterPro" id="IPR051043">
    <property type="entry name" value="Sulfatase_Mod_Factor_Kinase"/>
</dbReference>
<dbReference type="InterPro" id="IPR034660">
    <property type="entry name" value="DinB/YfiT-like"/>
</dbReference>
<keyword evidence="7" id="KW-1185">Reference proteome</keyword>
<keyword evidence="1" id="KW-0560">Oxidoreductase</keyword>
<comment type="pathway">
    <text evidence="3">Amino-acid biosynthesis; ergothioneine biosynthesis.</text>
</comment>
<keyword evidence="2" id="KW-0408">Iron</keyword>
<proteinExistence type="predicted"/>
<reference evidence="7" key="1">
    <citation type="submission" date="2017-08" db="EMBL/GenBank/DDBJ databases">
        <title>Direct submision.</title>
        <authorList>
            <person name="Kim S.-J."/>
            <person name="Rhee S.-K."/>
        </authorList>
    </citation>
    <scope>NUCLEOTIDE SEQUENCE [LARGE SCALE GENOMIC DNA]</scope>
    <source>
        <strain evidence="7">GI5</strain>
    </source>
</reference>
<dbReference type="AlphaFoldDB" id="A0A2K9LK49"/>
<dbReference type="InterPro" id="IPR024775">
    <property type="entry name" value="DinB-like"/>
</dbReference>
<evidence type="ECO:0000256" key="3">
    <source>
        <dbReference type="ARBA" id="ARBA00037882"/>
    </source>
</evidence>
<dbReference type="InterPro" id="IPR017806">
    <property type="entry name" value="EgtB"/>
</dbReference>
<feature type="domain" description="Sulfatase-modifying factor enzyme-like" evidence="4">
    <location>
        <begin position="214"/>
        <end position="346"/>
    </location>
</feature>
<dbReference type="PANTHER" id="PTHR23150:SF36">
    <property type="entry name" value="HERCYNINE OXYGENASE"/>
    <property type="match status" value="1"/>
</dbReference>
<dbReference type="InterPro" id="IPR042095">
    <property type="entry name" value="SUMF_sf"/>
</dbReference>
<evidence type="ECO:0000313" key="7">
    <source>
        <dbReference type="Proteomes" id="UP000235116"/>
    </source>
</evidence>
<evidence type="ECO:0000256" key="1">
    <source>
        <dbReference type="ARBA" id="ARBA00023002"/>
    </source>
</evidence>
<evidence type="ECO:0000256" key="2">
    <source>
        <dbReference type="ARBA" id="ARBA00023004"/>
    </source>
</evidence>
<dbReference type="PANTHER" id="PTHR23150">
    <property type="entry name" value="SULFATASE MODIFYING FACTOR 1, 2"/>
    <property type="match status" value="1"/>
</dbReference>
<dbReference type="Pfam" id="PF03781">
    <property type="entry name" value="FGE-sulfatase"/>
    <property type="match status" value="1"/>
</dbReference>
<dbReference type="SUPFAM" id="SSF109854">
    <property type="entry name" value="DinB/YfiT-like putative metalloenzymes"/>
    <property type="match status" value="1"/>
</dbReference>
<evidence type="ECO:0008006" key="8">
    <source>
        <dbReference type="Google" id="ProtNLM"/>
    </source>
</evidence>
<organism evidence="6 7">
    <name type="scientific">Ketobacter alkanivorans</name>
    <dbReference type="NCBI Taxonomy" id="1917421"/>
    <lineage>
        <taxon>Bacteria</taxon>
        <taxon>Pseudomonadati</taxon>
        <taxon>Pseudomonadota</taxon>
        <taxon>Gammaproteobacteria</taxon>
        <taxon>Pseudomonadales</taxon>
        <taxon>Ketobacteraceae</taxon>
        <taxon>Ketobacter</taxon>
    </lineage>
</organism>
<dbReference type="EMBL" id="CP022684">
    <property type="protein sequence ID" value="AUM12633.1"/>
    <property type="molecule type" value="Genomic_DNA"/>
</dbReference>
<gene>
    <name evidence="6" type="ORF">Kalk_09495</name>
</gene>
<dbReference type="OrthoDB" id="9768004at2"/>
<dbReference type="SUPFAM" id="SSF56436">
    <property type="entry name" value="C-type lectin-like"/>
    <property type="match status" value="1"/>
</dbReference>
<dbReference type="Proteomes" id="UP000235116">
    <property type="component" value="Chromosome"/>
</dbReference>
<dbReference type="InterPro" id="IPR016187">
    <property type="entry name" value="CTDL_fold"/>
</dbReference>
<sequence>MRADKKPNPVIGSGKHATVRLTAVTKKSIQDRERTMDSKHQQLFTRYQHTRKLSRDIVEPLQPEDLVIQSMPDASPIKWHLAHTSWFFETFLLKPFLTGYRPFQSQFEYLFNSYYNHVGPQYLRKNRGLISRPTVTEVQEYRQYVDDNIATLLTRPLSEATLNLLELGINHEQQHQELMLTDIKHAFSFNPLFPALADHQPQPQPIAALNWQEYAGGEQMIGYRGTGFHFDNEGPAHPVLLPPFKLATRLITNGELQDFVDDGGYKNPLLWLSDGWAWLQGNAIAQPLYWQQMEGQWHHYTLSGLRPLLQHEPACHLSYYEADAYAQWCGKRLPTECEWEVAAQQQPLDNSGLHLGRLHPHCGTDPASAQATLQQLYGSCWQWTQSAYSPYPGFKPATGAVGEYNGKFMCNQQVLKGSSCVTPQGHSRASYRNFFPAHAQWQFTGIRMADDV</sequence>
<protein>
    <recommendedName>
        <fullName evidence="8">Sulfatase maturase</fullName>
    </recommendedName>
</protein>
<evidence type="ECO:0000259" key="4">
    <source>
        <dbReference type="Pfam" id="PF03781"/>
    </source>
</evidence>
<dbReference type="Gene3D" id="3.90.1580.10">
    <property type="entry name" value="paralog of FGE (formylglycine-generating enzyme)"/>
    <property type="match status" value="1"/>
</dbReference>
<dbReference type="Pfam" id="PF12867">
    <property type="entry name" value="DinB_2"/>
    <property type="match status" value="1"/>
</dbReference>
<name>A0A2K9LK49_9GAMM</name>